<feature type="domain" description="ENTH" evidence="8">
    <location>
        <begin position="32"/>
        <end position="172"/>
    </location>
</feature>
<dbReference type="GO" id="GO:0006900">
    <property type="term" value="P:vesicle budding from membrane"/>
    <property type="evidence" value="ECO:0007669"/>
    <property type="project" value="TreeGrafter"/>
</dbReference>
<feature type="compositionally biased region" description="Low complexity" evidence="7">
    <location>
        <begin position="437"/>
        <end position="446"/>
    </location>
</feature>
<dbReference type="GO" id="GO:0000149">
    <property type="term" value="F:SNARE binding"/>
    <property type="evidence" value="ECO:0007669"/>
    <property type="project" value="TreeGrafter"/>
</dbReference>
<feature type="compositionally biased region" description="Low complexity" evidence="7">
    <location>
        <begin position="479"/>
        <end position="515"/>
    </location>
</feature>
<evidence type="ECO:0000256" key="5">
    <source>
        <dbReference type="ARBA" id="ARBA00023176"/>
    </source>
</evidence>
<dbReference type="InterPro" id="IPR014712">
    <property type="entry name" value="ANTH_dom_sf"/>
</dbReference>
<accession>A0A7S0S7P1</accession>
<dbReference type="InterPro" id="IPR008942">
    <property type="entry name" value="ENTH_VHS"/>
</dbReference>
<feature type="compositionally biased region" description="Pro residues" evidence="7">
    <location>
        <begin position="539"/>
        <end position="552"/>
    </location>
</feature>
<gene>
    <name evidence="9" type="ORF">CLEI1391_LOCUS21236</name>
</gene>
<proteinExistence type="predicted"/>
<comment type="subcellular location">
    <subcellularLocation>
        <location evidence="1">Cytoplasmic vesicle</location>
        <location evidence="1">Clathrin-coated vesicle</location>
    </subcellularLocation>
    <subcellularLocation>
        <location evidence="2">Membrane</location>
        <location evidence="2">Clathrin-coated pit</location>
    </subcellularLocation>
</comment>
<keyword evidence="3" id="KW-0254">Endocytosis</keyword>
<feature type="compositionally biased region" description="Low complexity" evidence="7">
    <location>
        <begin position="453"/>
        <end position="472"/>
    </location>
</feature>
<feature type="compositionally biased region" description="Low complexity" evidence="7">
    <location>
        <begin position="759"/>
        <end position="775"/>
    </location>
</feature>
<feature type="compositionally biased region" description="Gly residues" evidence="7">
    <location>
        <begin position="337"/>
        <end position="350"/>
    </location>
</feature>
<evidence type="ECO:0000256" key="2">
    <source>
        <dbReference type="ARBA" id="ARBA00004600"/>
    </source>
</evidence>
<protein>
    <recommendedName>
        <fullName evidence="8">ENTH domain-containing protein</fullName>
    </recommendedName>
</protein>
<evidence type="ECO:0000256" key="7">
    <source>
        <dbReference type="SAM" id="MobiDB-lite"/>
    </source>
</evidence>
<dbReference type="GO" id="GO:0030136">
    <property type="term" value="C:clathrin-coated vesicle"/>
    <property type="evidence" value="ECO:0007669"/>
    <property type="project" value="UniProtKB-SubCell"/>
</dbReference>
<dbReference type="GO" id="GO:0005546">
    <property type="term" value="F:phosphatidylinositol-4,5-bisphosphate binding"/>
    <property type="evidence" value="ECO:0007669"/>
    <property type="project" value="TreeGrafter"/>
</dbReference>
<dbReference type="Gene3D" id="1.25.40.90">
    <property type="match status" value="1"/>
</dbReference>
<dbReference type="EMBL" id="HBFB01037786">
    <property type="protein sequence ID" value="CAD8697049.1"/>
    <property type="molecule type" value="Transcribed_RNA"/>
</dbReference>
<dbReference type="InterPro" id="IPR011417">
    <property type="entry name" value="ANTH_dom"/>
</dbReference>
<organism evidence="9">
    <name type="scientific">Chlamydomonas leiostraca</name>
    <dbReference type="NCBI Taxonomy" id="1034604"/>
    <lineage>
        <taxon>Eukaryota</taxon>
        <taxon>Viridiplantae</taxon>
        <taxon>Chlorophyta</taxon>
        <taxon>core chlorophytes</taxon>
        <taxon>Chlorophyceae</taxon>
        <taxon>CS clade</taxon>
        <taxon>Chlamydomonadales</taxon>
        <taxon>Chlamydomonadaceae</taxon>
        <taxon>Chlamydomonas</taxon>
    </lineage>
</organism>
<dbReference type="InterPro" id="IPR045192">
    <property type="entry name" value="AP180-like"/>
</dbReference>
<dbReference type="GO" id="GO:0048268">
    <property type="term" value="P:clathrin coat assembly"/>
    <property type="evidence" value="ECO:0007669"/>
    <property type="project" value="InterPro"/>
</dbReference>
<feature type="region of interest" description="Disordered" evidence="7">
    <location>
        <begin position="320"/>
        <end position="360"/>
    </location>
</feature>
<keyword evidence="6" id="KW-0968">Cytoplasmic vesicle</keyword>
<feature type="compositionally biased region" description="Pro residues" evidence="7">
    <location>
        <begin position="679"/>
        <end position="688"/>
    </location>
</feature>
<reference evidence="9" key="1">
    <citation type="submission" date="2021-01" db="EMBL/GenBank/DDBJ databases">
        <authorList>
            <person name="Corre E."/>
            <person name="Pelletier E."/>
            <person name="Niang G."/>
            <person name="Scheremetjew M."/>
            <person name="Finn R."/>
            <person name="Kale V."/>
            <person name="Holt S."/>
            <person name="Cochrane G."/>
            <person name="Meng A."/>
            <person name="Brown T."/>
            <person name="Cohen L."/>
        </authorList>
    </citation>
    <scope>NUCLEOTIDE SEQUENCE</scope>
    <source>
        <strain evidence="9">SAG 11-49</strain>
    </source>
</reference>
<evidence type="ECO:0000256" key="3">
    <source>
        <dbReference type="ARBA" id="ARBA00022583"/>
    </source>
</evidence>
<keyword evidence="5" id="KW-0168">Coated pit</keyword>
<dbReference type="GO" id="GO:0005545">
    <property type="term" value="F:1-phosphatidylinositol binding"/>
    <property type="evidence" value="ECO:0007669"/>
    <property type="project" value="InterPro"/>
</dbReference>
<feature type="region of interest" description="Disordered" evidence="7">
    <location>
        <begin position="385"/>
        <end position="422"/>
    </location>
</feature>
<evidence type="ECO:0000313" key="9">
    <source>
        <dbReference type="EMBL" id="CAD8697049.1"/>
    </source>
</evidence>
<dbReference type="SMART" id="SM00273">
    <property type="entry name" value="ENTH"/>
    <property type="match status" value="1"/>
</dbReference>
<dbReference type="GO" id="GO:0005905">
    <property type="term" value="C:clathrin-coated pit"/>
    <property type="evidence" value="ECO:0007669"/>
    <property type="project" value="UniProtKB-SubCell"/>
</dbReference>
<evidence type="ECO:0000256" key="6">
    <source>
        <dbReference type="ARBA" id="ARBA00023329"/>
    </source>
</evidence>
<dbReference type="GO" id="GO:0072583">
    <property type="term" value="P:clathrin-dependent endocytosis"/>
    <property type="evidence" value="ECO:0007669"/>
    <property type="project" value="InterPro"/>
</dbReference>
<dbReference type="PANTHER" id="PTHR22951:SF5">
    <property type="entry name" value="PHOSPHATIDYLINOSITOL-BINDING CLATHRIN ASSEMBLY PROTEIN LAP"/>
    <property type="match status" value="1"/>
</dbReference>
<evidence type="ECO:0000259" key="8">
    <source>
        <dbReference type="PROSITE" id="PS50942"/>
    </source>
</evidence>
<dbReference type="InterPro" id="IPR013809">
    <property type="entry name" value="ENTH"/>
</dbReference>
<feature type="compositionally biased region" description="Pro residues" evidence="7">
    <location>
        <begin position="703"/>
        <end position="715"/>
    </location>
</feature>
<dbReference type="PANTHER" id="PTHR22951">
    <property type="entry name" value="CLATHRIN ASSEMBLY PROTEIN"/>
    <property type="match status" value="1"/>
</dbReference>
<dbReference type="AlphaFoldDB" id="A0A7S0S7P1"/>
<feature type="compositionally biased region" description="Low complexity" evidence="7">
    <location>
        <begin position="553"/>
        <end position="612"/>
    </location>
</feature>
<feature type="compositionally biased region" description="Pro residues" evidence="7">
    <location>
        <begin position="516"/>
        <end position="531"/>
    </location>
</feature>
<sequence length="805" mass="82072">MSQNEEKQQKKYATKQLMGFIQDKVDVGMAKLRSDEGVALDVAVVKATLQDEVVPKEKHVKTLKAACSGSAPRQQVNYVIHGLAKRLEDKQGWVVTLKTLIVFHRLMREVDPSFQDEIIRYQERTGAHRLLRLDGFADHLTKETWDYSAWIRVYSVYLDERLGVFKSMKFDPEAEAAGQGGEGRESKLKNCSASELLDKLPQVQRLLSRLIACVPEGNAQRNDIVLQSCGMVLREVRATYRAVCEGVINLADKFFEMERADALRGLDMYRDNVALNERLNTFFSAINNVGTLKGAVQFPTVQSLPADFLTTMEEYVRDAPKALEPSVSGRRNPAAAGGTGASAGHTGGSPGPAAPPAATRTSTIARVGGTTSAAIAGSSPVTAGATGGMPPAIPSPVQGVLKIGPPIGDAPPPKPQPSIDLLGDDFAASVSLQSPTGAAAAATTPQGAPPAAPAYGSPGQPSPQLQQPGYGYTPSASFPAPGYGQPAPAGFSASPSFPAPGQAPAAGYGAPAPGYGAPPPPQPQYGMPPQPQQQQGYGGPPPQNPYGAPPAQPGYGAPQANPYGQPPQGYGAPHAAPAPAADAWGASAFPPQAAPGVLPQAAPQQPAAAPAYNHPPAPQQPVSQHAAPGGGFGFEESAFGGAPGHQAPAAHAGALAAAGQAPFNPFGGAPAPPAAVTSPPRPSVPSPQQPADANPFGGAPNPWGAPAPAAAPPANPFGGPAPGYGAPAAGPVPGANPFAPAPAAAPANPFGAGPTGWSAPAQGGAQWGAAAAAQKKAADPLGDLGDLFGKPAPTPAPALRDMRPQ</sequence>
<keyword evidence="4" id="KW-0472">Membrane</keyword>
<feature type="compositionally biased region" description="Low complexity" evidence="7">
    <location>
        <begin position="634"/>
        <end position="678"/>
    </location>
</feature>
<dbReference type="Gene3D" id="1.20.58.150">
    <property type="entry name" value="ANTH domain"/>
    <property type="match status" value="1"/>
</dbReference>
<dbReference type="SUPFAM" id="SSF89009">
    <property type="entry name" value="GAT-like domain"/>
    <property type="match status" value="1"/>
</dbReference>
<dbReference type="SUPFAM" id="SSF48464">
    <property type="entry name" value="ENTH/VHS domain"/>
    <property type="match status" value="1"/>
</dbReference>
<feature type="region of interest" description="Disordered" evidence="7">
    <location>
        <begin position="437"/>
        <end position="805"/>
    </location>
</feature>
<dbReference type="Pfam" id="PF07651">
    <property type="entry name" value="ANTH"/>
    <property type="match status" value="1"/>
</dbReference>
<dbReference type="PROSITE" id="PS50942">
    <property type="entry name" value="ENTH"/>
    <property type="match status" value="1"/>
</dbReference>
<name>A0A7S0S7P1_9CHLO</name>
<dbReference type="GO" id="GO:0032050">
    <property type="term" value="F:clathrin heavy chain binding"/>
    <property type="evidence" value="ECO:0007669"/>
    <property type="project" value="TreeGrafter"/>
</dbReference>
<evidence type="ECO:0000256" key="1">
    <source>
        <dbReference type="ARBA" id="ARBA00004132"/>
    </source>
</evidence>
<evidence type="ECO:0000256" key="4">
    <source>
        <dbReference type="ARBA" id="ARBA00023136"/>
    </source>
</evidence>
<dbReference type="InterPro" id="IPR048050">
    <property type="entry name" value="ANTH_N_plant"/>
</dbReference>
<dbReference type="CDD" id="cd03564">
    <property type="entry name" value="ANTH_N"/>
    <property type="match status" value="1"/>
</dbReference>
<feature type="compositionally biased region" description="Low complexity" evidence="7">
    <location>
        <begin position="689"/>
        <end position="702"/>
    </location>
</feature>
<feature type="compositionally biased region" description="Low complexity" evidence="7">
    <location>
        <begin position="723"/>
        <end position="752"/>
    </location>
</feature>